<keyword evidence="4" id="KW-0804">Transcription</keyword>
<evidence type="ECO:0000313" key="7">
    <source>
        <dbReference type="Proteomes" id="UP000196027"/>
    </source>
</evidence>
<dbReference type="AlphaFoldDB" id="A0A1Y0IIC0"/>
<dbReference type="EMBL" id="CP021425">
    <property type="protein sequence ID" value="ARU59173.1"/>
    <property type="molecule type" value="Genomic_DNA"/>
</dbReference>
<accession>A0A1Y0IIC0</accession>
<evidence type="ECO:0000313" key="6">
    <source>
        <dbReference type="EMBL" id="ARU59173.1"/>
    </source>
</evidence>
<dbReference type="SUPFAM" id="SSF53850">
    <property type="entry name" value="Periplasmic binding protein-like II"/>
    <property type="match status" value="1"/>
</dbReference>
<dbReference type="Proteomes" id="UP000196027">
    <property type="component" value="Chromosome"/>
</dbReference>
<evidence type="ECO:0000256" key="4">
    <source>
        <dbReference type="ARBA" id="ARBA00023163"/>
    </source>
</evidence>
<feature type="domain" description="HTH lysR-type" evidence="5">
    <location>
        <begin position="1"/>
        <end position="58"/>
    </location>
</feature>
<dbReference type="CDD" id="cd05466">
    <property type="entry name" value="PBP2_LTTR_substrate"/>
    <property type="match status" value="1"/>
</dbReference>
<evidence type="ECO:0000256" key="3">
    <source>
        <dbReference type="ARBA" id="ARBA00023125"/>
    </source>
</evidence>
<dbReference type="InterPro" id="IPR036388">
    <property type="entry name" value="WH-like_DNA-bd_sf"/>
</dbReference>
<dbReference type="RefSeq" id="WP_087463876.1">
    <property type="nucleotide sequence ID" value="NZ_CP021425.1"/>
</dbReference>
<dbReference type="Gene3D" id="3.40.190.290">
    <property type="match status" value="1"/>
</dbReference>
<dbReference type="PRINTS" id="PR00039">
    <property type="entry name" value="HTHLYSR"/>
</dbReference>
<dbReference type="InterPro" id="IPR036390">
    <property type="entry name" value="WH_DNA-bd_sf"/>
</dbReference>
<dbReference type="InterPro" id="IPR005119">
    <property type="entry name" value="LysR_subst-bd"/>
</dbReference>
<keyword evidence="7" id="KW-1185">Reference proteome</keyword>
<dbReference type="Gene3D" id="1.10.10.10">
    <property type="entry name" value="Winged helix-like DNA-binding domain superfamily/Winged helix DNA-binding domain"/>
    <property type="match status" value="1"/>
</dbReference>
<dbReference type="InterPro" id="IPR000847">
    <property type="entry name" value="LysR_HTH_N"/>
</dbReference>
<dbReference type="GO" id="GO:0003700">
    <property type="term" value="F:DNA-binding transcription factor activity"/>
    <property type="evidence" value="ECO:0007669"/>
    <property type="project" value="InterPro"/>
</dbReference>
<reference evidence="6 7" key="1">
    <citation type="submission" date="2017-05" db="EMBL/GenBank/DDBJ databases">
        <title>Genomic insights into alkan degradation activity of Oleiphilus messinensis.</title>
        <authorList>
            <person name="Kozyavkin S.A."/>
            <person name="Slesarev A.I."/>
            <person name="Golyshin P.N."/>
            <person name="Korzhenkov A."/>
            <person name="Golyshina O.N."/>
            <person name="Toshchakov S.V."/>
        </authorList>
    </citation>
    <scope>NUCLEOTIDE SEQUENCE [LARGE SCALE GENOMIC DNA]</scope>
    <source>
        <strain evidence="6 7">ME102</strain>
    </source>
</reference>
<dbReference type="KEGG" id="ome:OLMES_5189"/>
<keyword evidence="3" id="KW-0238">DNA-binding</keyword>
<evidence type="ECO:0000256" key="2">
    <source>
        <dbReference type="ARBA" id="ARBA00023015"/>
    </source>
</evidence>
<sequence>MNSDWLESFLIFSDTLNFTRAAERLHISQPALHVKITKLSEFIGKPLYQKSGRNLQLTAEGLQLQAFARDQSEQTNNMLKKLRSGTNSEEVCLSAGEGTFLYLLGKSVPVFKKRSSAKLRARTGNQSKVISDVLSGTAHIGITPMETSHESLISSPYTRVGQIVVMPTTHPLASKRKLKIEYLQGQSLIVPPEDKPHRILINRLLMSAQIDWQVAVEVNGWELMLHFAKQGMGLAIVNEYCKVPKGLTARALPEFPSIQFQLIKRRFGSTRPAIAELEEILFSHKESWKNEHRQR</sequence>
<keyword evidence="2" id="KW-0805">Transcription regulation</keyword>
<dbReference type="PANTHER" id="PTHR30126:SF39">
    <property type="entry name" value="HTH-TYPE TRANSCRIPTIONAL REGULATOR CYSL"/>
    <property type="match status" value="1"/>
</dbReference>
<dbReference type="PROSITE" id="PS50931">
    <property type="entry name" value="HTH_LYSR"/>
    <property type="match status" value="1"/>
</dbReference>
<dbReference type="PANTHER" id="PTHR30126">
    <property type="entry name" value="HTH-TYPE TRANSCRIPTIONAL REGULATOR"/>
    <property type="match status" value="1"/>
</dbReference>
<dbReference type="OrthoDB" id="646694at2"/>
<dbReference type="GO" id="GO:0000976">
    <property type="term" value="F:transcription cis-regulatory region binding"/>
    <property type="evidence" value="ECO:0007669"/>
    <property type="project" value="TreeGrafter"/>
</dbReference>
<dbReference type="SUPFAM" id="SSF46785">
    <property type="entry name" value="Winged helix' DNA-binding domain"/>
    <property type="match status" value="1"/>
</dbReference>
<evidence type="ECO:0000256" key="1">
    <source>
        <dbReference type="ARBA" id="ARBA00009437"/>
    </source>
</evidence>
<dbReference type="Pfam" id="PF00126">
    <property type="entry name" value="HTH_1"/>
    <property type="match status" value="1"/>
</dbReference>
<evidence type="ECO:0000259" key="5">
    <source>
        <dbReference type="PROSITE" id="PS50931"/>
    </source>
</evidence>
<comment type="similarity">
    <text evidence="1">Belongs to the LysR transcriptional regulatory family.</text>
</comment>
<proteinExistence type="inferred from homology"/>
<organism evidence="6 7">
    <name type="scientific">Oleiphilus messinensis</name>
    <dbReference type="NCBI Taxonomy" id="141451"/>
    <lineage>
        <taxon>Bacteria</taxon>
        <taxon>Pseudomonadati</taxon>
        <taxon>Pseudomonadota</taxon>
        <taxon>Gammaproteobacteria</taxon>
        <taxon>Oceanospirillales</taxon>
        <taxon>Oleiphilaceae</taxon>
        <taxon>Oleiphilus</taxon>
    </lineage>
</organism>
<protein>
    <submittedName>
        <fullName evidence="6">LysR family transcriptional regulator</fullName>
    </submittedName>
</protein>
<gene>
    <name evidence="6" type="ORF">OLMES_5189</name>
</gene>
<name>A0A1Y0IIC0_9GAMM</name>
<dbReference type="Pfam" id="PF03466">
    <property type="entry name" value="LysR_substrate"/>
    <property type="match status" value="1"/>
</dbReference>